<dbReference type="InterPro" id="IPR002666">
    <property type="entry name" value="Folate_carrier"/>
</dbReference>
<feature type="transmembrane region" description="Helical" evidence="7">
    <location>
        <begin position="457"/>
        <end position="480"/>
    </location>
</feature>
<evidence type="ECO:0000313" key="9">
    <source>
        <dbReference type="Proteomes" id="UP001279410"/>
    </source>
</evidence>
<dbReference type="Proteomes" id="UP001279410">
    <property type="component" value="Unassembled WGS sequence"/>
</dbReference>
<dbReference type="GO" id="GO:0005886">
    <property type="term" value="C:plasma membrane"/>
    <property type="evidence" value="ECO:0007669"/>
    <property type="project" value="TreeGrafter"/>
</dbReference>
<dbReference type="NCBIfam" id="TIGR00806">
    <property type="entry name" value="rfc"/>
    <property type="match status" value="1"/>
</dbReference>
<dbReference type="SUPFAM" id="SSF103473">
    <property type="entry name" value="MFS general substrate transporter"/>
    <property type="match status" value="1"/>
</dbReference>
<dbReference type="Gene3D" id="1.20.1250.20">
    <property type="entry name" value="MFS general substrate transporter like domains"/>
    <property type="match status" value="1"/>
</dbReference>
<dbReference type="FunFam" id="1.20.1250.20:FF:000225">
    <property type="entry name" value="Solute carrier family 19 member 1"/>
    <property type="match status" value="1"/>
</dbReference>
<keyword evidence="4 7" id="KW-0812">Transmembrane</keyword>
<dbReference type="InterPro" id="IPR036259">
    <property type="entry name" value="MFS_trans_sf"/>
</dbReference>
<evidence type="ECO:0000313" key="8">
    <source>
        <dbReference type="EMBL" id="GLD49510.1"/>
    </source>
</evidence>
<dbReference type="Pfam" id="PF01770">
    <property type="entry name" value="Folate_carrier"/>
    <property type="match status" value="1"/>
</dbReference>
<keyword evidence="9" id="KW-1185">Reference proteome</keyword>
<evidence type="ECO:0000256" key="2">
    <source>
        <dbReference type="ARBA" id="ARBA00005773"/>
    </source>
</evidence>
<feature type="transmembrane region" description="Helical" evidence="7">
    <location>
        <begin position="431"/>
        <end position="451"/>
    </location>
</feature>
<proteinExistence type="inferred from homology"/>
<feature type="transmembrane region" description="Helical" evidence="7">
    <location>
        <begin position="228"/>
        <end position="249"/>
    </location>
</feature>
<dbReference type="PANTHER" id="PTHR10686:SF37">
    <property type="entry name" value="THIAMINE TRANSPORTER 2"/>
    <property type="match status" value="1"/>
</dbReference>
<feature type="transmembrane region" description="Helical" evidence="7">
    <location>
        <begin position="492"/>
        <end position="515"/>
    </location>
</feature>
<name>A0AAD3M8L3_LATJO</name>
<dbReference type="AlphaFoldDB" id="A0AAD3M8L3"/>
<feature type="transmembrane region" description="Helical" evidence="7">
    <location>
        <begin position="286"/>
        <end position="309"/>
    </location>
</feature>
<dbReference type="EMBL" id="BRZM01003569">
    <property type="protein sequence ID" value="GLD49510.1"/>
    <property type="molecule type" value="Genomic_DNA"/>
</dbReference>
<comment type="caution">
    <text evidence="8">The sequence shown here is derived from an EMBL/GenBank/DDBJ whole genome shotgun (WGS) entry which is preliminary data.</text>
</comment>
<evidence type="ECO:0000256" key="4">
    <source>
        <dbReference type="ARBA" id="ARBA00022692"/>
    </source>
</evidence>
<dbReference type="GO" id="GO:0090482">
    <property type="term" value="F:vitamin transmembrane transporter activity"/>
    <property type="evidence" value="ECO:0007669"/>
    <property type="project" value="InterPro"/>
</dbReference>
<feature type="transmembrane region" description="Helical" evidence="7">
    <location>
        <begin position="177"/>
        <end position="196"/>
    </location>
</feature>
<keyword evidence="6 7" id="KW-0472">Membrane</keyword>
<reference evidence="8" key="1">
    <citation type="submission" date="2022-08" db="EMBL/GenBank/DDBJ databases">
        <title>Genome sequencing of akame (Lates japonicus).</title>
        <authorList>
            <person name="Hashiguchi Y."/>
            <person name="Takahashi H."/>
        </authorList>
    </citation>
    <scope>NUCLEOTIDE SEQUENCE</scope>
    <source>
        <strain evidence="8">Kochi</strain>
    </source>
</reference>
<dbReference type="PANTHER" id="PTHR10686">
    <property type="entry name" value="FOLATE TRANSPORTER"/>
    <property type="match status" value="1"/>
</dbReference>
<evidence type="ECO:0000256" key="6">
    <source>
        <dbReference type="ARBA" id="ARBA00023136"/>
    </source>
</evidence>
<evidence type="ECO:0000256" key="3">
    <source>
        <dbReference type="ARBA" id="ARBA00022448"/>
    </source>
</evidence>
<gene>
    <name evidence="8" type="ORF">AKAME5_002747500</name>
</gene>
<accession>A0AAD3M8L3</accession>
<keyword evidence="3" id="KW-0813">Transport</keyword>
<evidence type="ECO:0000256" key="1">
    <source>
        <dbReference type="ARBA" id="ARBA00004141"/>
    </source>
</evidence>
<evidence type="ECO:0000256" key="5">
    <source>
        <dbReference type="ARBA" id="ARBA00022989"/>
    </source>
</evidence>
<comment type="similarity">
    <text evidence="2">Belongs to the reduced folate carrier (RFC) transporter (TC 2.A.48) family.</text>
</comment>
<organism evidence="8 9">
    <name type="scientific">Lates japonicus</name>
    <name type="common">Japanese lates</name>
    <dbReference type="NCBI Taxonomy" id="270547"/>
    <lineage>
        <taxon>Eukaryota</taxon>
        <taxon>Metazoa</taxon>
        <taxon>Chordata</taxon>
        <taxon>Craniata</taxon>
        <taxon>Vertebrata</taxon>
        <taxon>Euteleostomi</taxon>
        <taxon>Actinopterygii</taxon>
        <taxon>Neopterygii</taxon>
        <taxon>Teleostei</taxon>
        <taxon>Neoteleostei</taxon>
        <taxon>Acanthomorphata</taxon>
        <taxon>Carangaria</taxon>
        <taxon>Carangaria incertae sedis</taxon>
        <taxon>Centropomidae</taxon>
        <taxon>Lates</taxon>
    </lineage>
</organism>
<keyword evidence="5 7" id="KW-1133">Transmembrane helix</keyword>
<comment type="subcellular location">
    <subcellularLocation>
        <location evidence="1">Membrane</location>
        <topology evidence="1">Multi-pass membrane protein</topology>
    </subcellularLocation>
</comment>
<feature type="transmembrane region" description="Helical" evidence="7">
    <location>
        <begin position="527"/>
        <end position="547"/>
    </location>
</feature>
<feature type="transmembrane region" description="Helical" evidence="7">
    <location>
        <begin position="261"/>
        <end position="280"/>
    </location>
</feature>
<protein>
    <submittedName>
        <fullName evidence="8">Thiamine transporter 1-like protein</fullName>
    </submittedName>
</protein>
<evidence type="ECO:0000256" key="7">
    <source>
        <dbReference type="SAM" id="Phobius"/>
    </source>
</evidence>
<feature type="transmembrane region" description="Helical" evidence="7">
    <location>
        <begin position="203"/>
        <end position="222"/>
    </location>
</feature>
<sequence length="573" mass="63239">MRVFLYKDRGGDSIYYNLLEPQGLTTSYFILMYLHSQPHFFSCLAVARKTSEERNNNGKAGDLVFTVHLTLALSGASISQQIKLPKLDCVLAGRSKTSLGSWRETMGFCWSGECGYGPCLEGHYMPCCAGWVGPTVLLCIYGFCSMMRPIEPFMTEFLTGTYKNLTTEQVTRQVYPVWTYSSLILLIPVLLVTDFLRYKPVIILQGLTYVTAFLLVLVGSGVRSAQLAFFIYSIATAADVAYFSYIYMVVHASYYQRVTSYVTGAILLGYAVGALLAQLLVSLGGVSLYCLAFVTLISVSMALITSIFLPMPKTSLFLNGDSSEDAHDSDSQDFNNKVKRVMTAKHIGRMFRGLILDCKKCYSSMALLFFCIWAATGRCGFYQVTAYTQLLWAHVQPHNFTAYNGGVDAISTLSGAAATVAVGHMSLEWSVWGELILGGFTLLIAGAIFLMDLSDNIWISYTCFILFKTVYMQLTTICTFQIAKTLNRKRYALVFGVNSFVGTVLQSVLTAIVINTSSLQLTITSQFVIYASYFAAISLLFTVRGVYTVLNMKQPAAGNQAERATNLPEASSV</sequence>